<gene>
    <name evidence="1" type="ORF">HG543_40745</name>
</gene>
<keyword evidence="2" id="KW-1185">Reference proteome</keyword>
<dbReference type="SUPFAM" id="SSF56925">
    <property type="entry name" value="OMPA-like"/>
    <property type="match status" value="1"/>
</dbReference>
<name>A0A848LT74_9BACT</name>
<sequence length="208" mass="22305">MRHTWIIAAVLLTATVASARERRGRNYRDDGVHQHDGFYLRLQLGGGYTHAGVADEDFAVKGGAAAINAEFGGALFENFILYGKLYGTSAPNPDIEVGDITVEGRNEDTSQNVGALGAGIAYYIMPANVYLSGALSFAQLSVNEDGETVAETDIGGALHLGIGKEWWVSDNWGLGIGAEVAFARIPEQDDVVDWNVVNAMVFFTATFN</sequence>
<comment type="caution">
    <text evidence="1">The sequence shown here is derived from an EMBL/GenBank/DDBJ whole genome shotgun (WGS) entry which is preliminary data.</text>
</comment>
<evidence type="ECO:0000313" key="2">
    <source>
        <dbReference type="Proteomes" id="UP000518300"/>
    </source>
</evidence>
<reference evidence="1 2" key="1">
    <citation type="submission" date="2020-04" db="EMBL/GenBank/DDBJ databases">
        <title>Draft genome of Pyxidicoccus fallax type strain.</title>
        <authorList>
            <person name="Whitworth D.E."/>
        </authorList>
    </citation>
    <scope>NUCLEOTIDE SEQUENCE [LARGE SCALE GENOMIC DNA]</scope>
    <source>
        <strain evidence="1 2">DSM 14698</strain>
    </source>
</reference>
<accession>A0A848LT74</accession>
<protein>
    <recommendedName>
        <fullName evidence="3">Outer membrane protein beta-barrel domain-containing protein</fullName>
    </recommendedName>
</protein>
<dbReference type="EMBL" id="JABBJJ010000298">
    <property type="protein sequence ID" value="NMO21135.1"/>
    <property type="molecule type" value="Genomic_DNA"/>
</dbReference>
<evidence type="ECO:0008006" key="3">
    <source>
        <dbReference type="Google" id="ProtNLM"/>
    </source>
</evidence>
<organism evidence="1 2">
    <name type="scientific">Pyxidicoccus fallax</name>
    <dbReference type="NCBI Taxonomy" id="394095"/>
    <lineage>
        <taxon>Bacteria</taxon>
        <taxon>Pseudomonadati</taxon>
        <taxon>Myxococcota</taxon>
        <taxon>Myxococcia</taxon>
        <taxon>Myxococcales</taxon>
        <taxon>Cystobacterineae</taxon>
        <taxon>Myxococcaceae</taxon>
        <taxon>Pyxidicoccus</taxon>
    </lineage>
</organism>
<dbReference type="Proteomes" id="UP000518300">
    <property type="component" value="Unassembled WGS sequence"/>
</dbReference>
<proteinExistence type="predicted"/>
<evidence type="ECO:0000313" key="1">
    <source>
        <dbReference type="EMBL" id="NMO21135.1"/>
    </source>
</evidence>
<dbReference type="InterPro" id="IPR011250">
    <property type="entry name" value="OMP/PagP_B-barrel"/>
</dbReference>
<dbReference type="AlphaFoldDB" id="A0A848LT74"/>
<dbReference type="RefSeq" id="WP_169350333.1">
    <property type="nucleotide sequence ID" value="NZ_JABBJJ010000298.1"/>
</dbReference>